<dbReference type="EMBL" id="GBSI01000013">
    <property type="protein sequence ID" value="JAC96482.1"/>
    <property type="molecule type" value="Transcribed_RNA"/>
</dbReference>
<evidence type="ECO:0000256" key="4">
    <source>
        <dbReference type="SAM" id="SignalP"/>
    </source>
</evidence>
<evidence type="ECO:0000256" key="2">
    <source>
        <dbReference type="ARBA" id="ARBA00022525"/>
    </source>
</evidence>
<dbReference type="InterPro" id="IPR016187">
    <property type="entry name" value="CTDL_fold"/>
</dbReference>
<dbReference type="SMART" id="SM00034">
    <property type="entry name" value="CLECT"/>
    <property type="match status" value="1"/>
</dbReference>
<dbReference type="InterPro" id="IPR001304">
    <property type="entry name" value="C-type_lectin-like"/>
</dbReference>
<feature type="domain" description="C-type lectin" evidence="5">
    <location>
        <begin position="34"/>
        <end position="158"/>
    </location>
</feature>
<dbReference type="InterPro" id="IPR016186">
    <property type="entry name" value="C-type_lectin-like/link_sf"/>
</dbReference>
<evidence type="ECO:0000256" key="1">
    <source>
        <dbReference type="ARBA" id="ARBA00004613"/>
    </source>
</evidence>
<name>A0A098M1A1_9SAUR</name>
<comment type="subcellular location">
    <subcellularLocation>
        <location evidence="1">Secreted</location>
    </subcellularLocation>
</comment>
<proteinExistence type="predicted"/>
<keyword evidence="3" id="KW-1015">Disulfide bond</keyword>
<feature type="chain" id="PRO_5010610208" evidence="4">
    <location>
        <begin position="24"/>
        <end position="159"/>
    </location>
</feature>
<accession>A0A098M1A1</accession>
<dbReference type="PRINTS" id="PR01504">
    <property type="entry name" value="PNCREATITSAP"/>
</dbReference>
<evidence type="ECO:0000259" key="5">
    <source>
        <dbReference type="PROSITE" id="PS50041"/>
    </source>
</evidence>
<dbReference type="Gene3D" id="3.10.100.10">
    <property type="entry name" value="Mannose-Binding Protein A, subunit A"/>
    <property type="match status" value="1"/>
</dbReference>
<reference evidence="7" key="2">
    <citation type="journal article" date="2015" name="G3 (Bethesda)">
        <title>Post-transcriptional mechanisms contribute little to phenotypic variation in snake venoms.</title>
        <authorList>
            <person name="Rokyta D.R."/>
            <person name="Margres M.J."/>
            <person name="Calvin K."/>
        </authorList>
    </citation>
    <scope>NUCLEOTIDE SEQUENCE</scope>
    <source>
        <tissue evidence="7">Venom gland</tissue>
    </source>
</reference>
<keyword evidence="2" id="KW-0964">Secreted</keyword>
<dbReference type="PROSITE" id="PS50041">
    <property type="entry name" value="C_TYPE_LECTIN_2"/>
    <property type="match status" value="1"/>
</dbReference>
<dbReference type="GO" id="GO:0005576">
    <property type="term" value="C:extracellular region"/>
    <property type="evidence" value="ECO:0007669"/>
    <property type="project" value="UniProtKB-SubCell"/>
</dbReference>
<evidence type="ECO:0000313" key="7">
    <source>
        <dbReference type="EMBL" id="JAS04964.1"/>
    </source>
</evidence>
<reference evidence="6" key="1">
    <citation type="submission" date="2014-09" db="EMBL/GenBank/DDBJ databases">
        <title>RNA-seq and high-definition mass spectrometry reveal the complex and divergent venoms of two rear-fanged colubrid snakes.</title>
        <authorList>
            <person name="McGivern J.J."/>
            <person name="Wray K.P."/>
            <person name="Margres M.J."/>
            <person name="Couch M.E."/>
            <person name="Mackessy S.P."/>
            <person name="Rokyta D.R."/>
        </authorList>
    </citation>
    <scope>NUCLEOTIDE SEQUENCE</scope>
    <source>
        <tissue evidence="6">Venom gland</tissue>
    </source>
</reference>
<sequence length="159" mass="18497">MGRFIFVSLGLLVVAFSLSGIAADHHCPYDWFSHNVSCYKVFNNPKSWEEAQRICQEEKENGHLASINDVEESMILSEEIIKSSRIWNILDVWIGLRLSKRTGKWGWSDGSNVTLTRWEEGEPNNFLGREFCAALTVKSRYLQWNDKNCGRWNRFVCKF</sequence>
<dbReference type="GO" id="GO:0030246">
    <property type="term" value="F:carbohydrate binding"/>
    <property type="evidence" value="ECO:0007669"/>
    <property type="project" value="UniProtKB-KW"/>
</dbReference>
<dbReference type="InterPro" id="IPR018378">
    <property type="entry name" value="C-type_lectin_CS"/>
</dbReference>
<evidence type="ECO:0000313" key="6">
    <source>
        <dbReference type="EMBL" id="JAC96482.1"/>
    </source>
</evidence>
<keyword evidence="6" id="KW-0430">Lectin</keyword>
<organism evidence="6">
    <name type="scientific">Hypsiglena sp. JMG-2014</name>
    <dbReference type="NCBI Taxonomy" id="1550645"/>
    <lineage>
        <taxon>Eukaryota</taxon>
        <taxon>Metazoa</taxon>
        <taxon>Chordata</taxon>
        <taxon>Craniata</taxon>
        <taxon>Vertebrata</taxon>
        <taxon>Euteleostomi</taxon>
        <taxon>Lepidosauria</taxon>
        <taxon>Squamata</taxon>
        <taxon>Bifurcata</taxon>
        <taxon>Unidentata</taxon>
        <taxon>Episquamata</taxon>
        <taxon>Toxicofera</taxon>
        <taxon>Serpentes</taxon>
        <taxon>Colubroidea</taxon>
        <taxon>Dipsadidae</taxon>
        <taxon>Hypsiglena</taxon>
    </lineage>
</organism>
<dbReference type="SUPFAM" id="SSF56436">
    <property type="entry name" value="C-type lectin-like"/>
    <property type="match status" value="1"/>
</dbReference>
<dbReference type="AlphaFoldDB" id="A0A098M1A1"/>
<dbReference type="InterPro" id="IPR050111">
    <property type="entry name" value="C-type_lectin/snaclec_domain"/>
</dbReference>
<keyword evidence="4" id="KW-0732">Signal</keyword>
<dbReference type="PROSITE" id="PS00615">
    <property type="entry name" value="C_TYPE_LECTIN_1"/>
    <property type="match status" value="1"/>
</dbReference>
<dbReference type="Pfam" id="PF00059">
    <property type="entry name" value="Lectin_C"/>
    <property type="match status" value="1"/>
</dbReference>
<dbReference type="FunFam" id="3.10.100.10:FF:000087">
    <property type="entry name" value="Snaclec rhodocetin subunit delta"/>
    <property type="match status" value="1"/>
</dbReference>
<dbReference type="EMBL" id="GDBE01000013">
    <property type="protein sequence ID" value="JAS04964.1"/>
    <property type="molecule type" value="Transcribed_RNA"/>
</dbReference>
<protein>
    <submittedName>
        <fullName evidence="6">C-type lectin 6b</fullName>
    </submittedName>
</protein>
<feature type="signal peptide" evidence="4">
    <location>
        <begin position="1"/>
        <end position="23"/>
    </location>
</feature>
<evidence type="ECO:0000256" key="3">
    <source>
        <dbReference type="ARBA" id="ARBA00023157"/>
    </source>
</evidence>
<dbReference type="PANTHER" id="PTHR22803">
    <property type="entry name" value="MANNOSE, PHOSPHOLIPASE, LECTIN RECEPTOR RELATED"/>
    <property type="match status" value="1"/>
</dbReference>